<evidence type="ECO:0000259" key="1">
    <source>
        <dbReference type="Pfam" id="PF09791"/>
    </source>
</evidence>
<dbReference type="Proteomes" id="UP000518288">
    <property type="component" value="Unassembled WGS sequence"/>
</dbReference>
<name>A0A7Y9QVK9_9BURK</name>
<dbReference type="InterPro" id="IPR019180">
    <property type="entry name" value="Oxidoreductase-like_N"/>
</dbReference>
<keyword evidence="3" id="KW-1185">Reference proteome</keyword>
<sequence>MISDDALQQWTPTERREAQALVRAVLDRARTLGVALSDPPPEPTNCCDSDCIGCVWEAYCGEVAYWRDESILRWTD</sequence>
<accession>A0A7Y9QVK9</accession>
<proteinExistence type="predicted"/>
<evidence type="ECO:0000313" key="2">
    <source>
        <dbReference type="EMBL" id="NYG32242.1"/>
    </source>
</evidence>
<dbReference type="EMBL" id="JACCFH010000001">
    <property type="protein sequence ID" value="NYG32242.1"/>
    <property type="molecule type" value="Genomic_DNA"/>
</dbReference>
<feature type="domain" description="Oxidoreductase-like" evidence="1">
    <location>
        <begin position="33"/>
        <end position="69"/>
    </location>
</feature>
<dbReference type="Pfam" id="PF09791">
    <property type="entry name" value="Oxidored-like"/>
    <property type="match status" value="1"/>
</dbReference>
<reference evidence="2 3" key="1">
    <citation type="submission" date="2020-07" db="EMBL/GenBank/DDBJ databases">
        <title>Genomic Encyclopedia of Archaeal and Bacterial Type Strains, Phase II (KMG-II): from individual species to whole genera.</title>
        <authorList>
            <person name="Goeker M."/>
        </authorList>
    </citation>
    <scope>NUCLEOTIDE SEQUENCE [LARGE SCALE GENOMIC DNA]</scope>
    <source>
        <strain evidence="2 3">DSM 21226</strain>
    </source>
</reference>
<dbReference type="RefSeq" id="WP_179633156.1">
    <property type="nucleotide sequence ID" value="NZ_CAXYYM010000033.1"/>
</dbReference>
<organism evidence="2 3">
    <name type="scientific">Sphaerotilus montanus</name>
    <dbReference type="NCBI Taxonomy" id="522889"/>
    <lineage>
        <taxon>Bacteria</taxon>
        <taxon>Pseudomonadati</taxon>
        <taxon>Pseudomonadota</taxon>
        <taxon>Betaproteobacteria</taxon>
        <taxon>Burkholderiales</taxon>
        <taxon>Sphaerotilaceae</taxon>
        <taxon>Sphaerotilus</taxon>
    </lineage>
</organism>
<gene>
    <name evidence="2" type="ORF">BDD16_001228</name>
</gene>
<protein>
    <recommendedName>
        <fullName evidence="1">Oxidoreductase-like domain-containing protein</fullName>
    </recommendedName>
</protein>
<dbReference type="AlphaFoldDB" id="A0A7Y9QVK9"/>
<comment type="caution">
    <text evidence="2">The sequence shown here is derived from an EMBL/GenBank/DDBJ whole genome shotgun (WGS) entry which is preliminary data.</text>
</comment>
<evidence type="ECO:0000313" key="3">
    <source>
        <dbReference type="Proteomes" id="UP000518288"/>
    </source>
</evidence>